<dbReference type="PANTHER" id="PTHR42945:SF1">
    <property type="entry name" value="HISTIDINE BIOSYNTHESIS BIFUNCTIONAL PROTEIN HIS7"/>
    <property type="match status" value="1"/>
</dbReference>
<dbReference type="EMBL" id="JACEON010000007">
    <property type="protein sequence ID" value="MBA4611882.1"/>
    <property type="molecule type" value="Genomic_DNA"/>
</dbReference>
<dbReference type="SUPFAM" id="SSF101386">
    <property type="entry name" value="all-alpha NTP pyrophosphatases"/>
    <property type="match status" value="1"/>
</dbReference>
<keyword evidence="8 11" id="KW-0378">Hydrolase</keyword>
<keyword evidence="7 11" id="KW-0547">Nucleotide-binding</keyword>
<accession>A0A838XNU3</accession>
<dbReference type="Proteomes" id="UP000559404">
    <property type="component" value="Unassembled WGS sequence"/>
</dbReference>
<gene>
    <name evidence="11" type="primary">hisE</name>
    <name evidence="12" type="ORF">H1W37_09485</name>
</gene>
<comment type="pathway">
    <text evidence="2 11">Amino-acid biosynthesis; L-histidine biosynthesis; L-histidine from 5-phospho-alpha-D-ribose 1-diphosphate: step 2/9.</text>
</comment>
<evidence type="ECO:0000313" key="13">
    <source>
        <dbReference type="Proteomes" id="UP000559404"/>
    </source>
</evidence>
<evidence type="ECO:0000313" key="12">
    <source>
        <dbReference type="EMBL" id="MBA4611882.1"/>
    </source>
</evidence>
<dbReference type="AlphaFoldDB" id="A0A838XNU3"/>
<reference evidence="12 13" key="1">
    <citation type="submission" date="2020-07" db="EMBL/GenBank/DDBJ databases">
        <authorList>
            <person name="Li M."/>
        </authorList>
    </citation>
    <scope>NUCLEOTIDE SEQUENCE [LARGE SCALE GENOMIC DNA]</scope>
    <source>
        <strain evidence="12 13">DSM 23284</strain>
    </source>
</reference>
<dbReference type="GO" id="GO:0000105">
    <property type="term" value="P:L-histidine biosynthetic process"/>
    <property type="evidence" value="ECO:0007669"/>
    <property type="project" value="UniProtKB-UniRule"/>
</dbReference>
<name>A0A838XNU3_9HYPH</name>
<evidence type="ECO:0000256" key="11">
    <source>
        <dbReference type="HAMAP-Rule" id="MF_01020"/>
    </source>
</evidence>
<evidence type="ECO:0000256" key="5">
    <source>
        <dbReference type="ARBA" id="ARBA00013336"/>
    </source>
</evidence>
<evidence type="ECO:0000256" key="3">
    <source>
        <dbReference type="ARBA" id="ARBA00009392"/>
    </source>
</evidence>
<dbReference type="HAMAP" id="MF_01020">
    <property type="entry name" value="HisE"/>
    <property type="match status" value="1"/>
</dbReference>
<dbReference type="GO" id="GO:0005737">
    <property type="term" value="C:cytoplasm"/>
    <property type="evidence" value="ECO:0007669"/>
    <property type="project" value="UniProtKB-SubCell"/>
</dbReference>
<dbReference type="EC" id="3.6.1.31" evidence="4 11"/>
<dbReference type="UniPathway" id="UPA00031">
    <property type="reaction ID" value="UER00007"/>
</dbReference>
<evidence type="ECO:0000256" key="1">
    <source>
        <dbReference type="ARBA" id="ARBA00001460"/>
    </source>
</evidence>
<keyword evidence="13" id="KW-1185">Reference proteome</keyword>
<comment type="subcellular location">
    <subcellularLocation>
        <location evidence="11">Cytoplasm</location>
    </subcellularLocation>
</comment>
<keyword evidence="10 11" id="KW-0368">Histidine biosynthesis</keyword>
<dbReference type="InterPro" id="IPR021130">
    <property type="entry name" value="PRib-ATP_PPHydrolase-like"/>
</dbReference>
<dbReference type="NCBIfam" id="TIGR03188">
    <property type="entry name" value="histidine_hisI"/>
    <property type="match status" value="1"/>
</dbReference>
<dbReference type="Gene3D" id="1.10.287.1080">
    <property type="entry name" value="MazG-like"/>
    <property type="match status" value="1"/>
</dbReference>
<dbReference type="FunFam" id="1.10.287.1080:FF:000002">
    <property type="entry name" value="Histidine biosynthesis bifunctional protein HisIE"/>
    <property type="match status" value="1"/>
</dbReference>
<sequence>MTGFTLSDLDRIIAARAASDDAGSYTRKLMQKGVGKIAQKVGEEAVETAIAAVENDREGLTGEVADLLYHLLVLMRARGVSLDEVMAELDRRTAQSGLAEKAARPPE</sequence>
<reference evidence="12 13" key="2">
    <citation type="submission" date="2020-08" db="EMBL/GenBank/DDBJ databases">
        <title>Stappia taiwanensis sp. nov., isolated from a coastal thermal spring.</title>
        <authorList>
            <person name="Kampfer P."/>
        </authorList>
    </citation>
    <scope>NUCLEOTIDE SEQUENCE [LARGE SCALE GENOMIC DNA]</scope>
    <source>
        <strain evidence="12 13">DSM 23284</strain>
    </source>
</reference>
<dbReference type="NCBIfam" id="NF001611">
    <property type="entry name" value="PRK00400.1-3"/>
    <property type="match status" value="1"/>
</dbReference>
<dbReference type="PANTHER" id="PTHR42945">
    <property type="entry name" value="HISTIDINE BIOSYNTHESIS BIFUNCTIONAL PROTEIN"/>
    <property type="match status" value="1"/>
</dbReference>
<dbReference type="CDD" id="cd11534">
    <property type="entry name" value="NTP-PPase_HisIE_like"/>
    <property type="match status" value="1"/>
</dbReference>
<dbReference type="Pfam" id="PF01503">
    <property type="entry name" value="PRA-PH"/>
    <property type="match status" value="1"/>
</dbReference>
<evidence type="ECO:0000256" key="7">
    <source>
        <dbReference type="ARBA" id="ARBA00022741"/>
    </source>
</evidence>
<evidence type="ECO:0000256" key="8">
    <source>
        <dbReference type="ARBA" id="ARBA00022801"/>
    </source>
</evidence>
<evidence type="ECO:0000256" key="4">
    <source>
        <dbReference type="ARBA" id="ARBA00012414"/>
    </source>
</evidence>
<keyword evidence="11" id="KW-0963">Cytoplasm</keyword>
<comment type="similarity">
    <text evidence="3 11">Belongs to the PRA-PH family.</text>
</comment>
<dbReference type="RefSeq" id="WP_181760077.1">
    <property type="nucleotide sequence ID" value="NZ_BMCR01000008.1"/>
</dbReference>
<evidence type="ECO:0000256" key="2">
    <source>
        <dbReference type="ARBA" id="ARBA00005204"/>
    </source>
</evidence>
<comment type="catalytic activity">
    <reaction evidence="1 11">
        <text>1-(5-phospho-beta-D-ribosyl)-ATP + H2O = 1-(5-phospho-beta-D-ribosyl)-5'-AMP + diphosphate + H(+)</text>
        <dbReference type="Rhea" id="RHEA:22828"/>
        <dbReference type="ChEBI" id="CHEBI:15377"/>
        <dbReference type="ChEBI" id="CHEBI:15378"/>
        <dbReference type="ChEBI" id="CHEBI:33019"/>
        <dbReference type="ChEBI" id="CHEBI:59457"/>
        <dbReference type="ChEBI" id="CHEBI:73183"/>
        <dbReference type="EC" id="3.6.1.31"/>
    </reaction>
</comment>
<proteinExistence type="inferred from homology"/>
<evidence type="ECO:0000256" key="9">
    <source>
        <dbReference type="ARBA" id="ARBA00022840"/>
    </source>
</evidence>
<organism evidence="12 13">
    <name type="scientific">Stappia taiwanensis</name>
    <dbReference type="NCBI Taxonomy" id="992267"/>
    <lineage>
        <taxon>Bacteria</taxon>
        <taxon>Pseudomonadati</taxon>
        <taxon>Pseudomonadota</taxon>
        <taxon>Alphaproteobacteria</taxon>
        <taxon>Hyphomicrobiales</taxon>
        <taxon>Stappiaceae</taxon>
        <taxon>Stappia</taxon>
    </lineage>
</organism>
<dbReference type="NCBIfam" id="NF001613">
    <property type="entry name" value="PRK00400.1-5"/>
    <property type="match status" value="1"/>
</dbReference>
<dbReference type="GO" id="GO:0005524">
    <property type="term" value="F:ATP binding"/>
    <property type="evidence" value="ECO:0007669"/>
    <property type="project" value="UniProtKB-KW"/>
</dbReference>
<evidence type="ECO:0000256" key="6">
    <source>
        <dbReference type="ARBA" id="ARBA00022605"/>
    </source>
</evidence>
<dbReference type="GO" id="GO:0004636">
    <property type="term" value="F:phosphoribosyl-ATP diphosphatase activity"/>
    <property type="evidence" value="ECO:0007669"/>
    <property type="project" value="UniProtKB-UniRule"/>
</dbReference>
<comment type="caution">
    <text evidence="12">The sequence shown here is derived from an EMBL/GenBank/DDBJ whole genome shotgun (WGS) entry which is preliminary data.</text>
</comment>
<keyword evidence="9 11" id="KW-0067">ATP-binding</keyword>
<keyword evidence="6 11" id="KW-0028">Amino-acid biosynthesis</keyword>
<protein>
    <recommendedName>
        <fullName evidence="5 11">Phosphoribosyl-ATP pyrophosphatase</fullName>
        <shortName evidence="11">PRA-PH</shortName>
        <ecNumber evidence="4 11">3.6.1.31</ecNumber>
    </recommendedName>
</protein>
<evidence type="ECO:0000256" key="10">
    <source>
        <dbReference type="ARBA" id="ARBA00023102"/>
    </source>
</evidence>
<dbReference type="InterPro" id="IPR008179">
    <property type="entry name" value="HisE"/>
</dbReference>